<keyword evidence="13" id="KW-0251">Elongation factor</keyword>
<evidence type="ECO:0000259" key="11">
    <source>
        <dbReference type="Pfam" id="PF01272"/>
    </source>
</evidence>
<dbReference type="HAMAP" id="MF_00105">
    <property type="entry name" value="GreA_GreB"/>
    <property type="match status" value="1"/>
</dbReference>
<accession>A0A6L5YG92</accession>
<dbReference type="InterPro" id="IPR018151">
    <property type="entry name" value="TF_GreA/GreB_CS"/>
</dbReference>
<organism evidence="13 14">
    <name type="scientific">Waltera intestinalis</name>
    <dbReference type="NCBI Taxonomy" id="2606635"/>
    <lineage>
        <taxon>Bacteria</taxon>
        <taxon>Bacillati</taxon>
        <taxon>Bacillota</taxon>
        <taxon>Clostridia</taxon>
        <taxon>Lachnospirales</taxon>
        <taxon>Lachnospiraceae</taxon>
        <taxon>Waltera</taxon>
    </lineage>
</organism>
<dbReference type="GO" id="GO:0070063">
    <property type="term" value="F:RNA polymerase binding"/>
    <property type="evidence" value="ECO:0007669"/>
    <property type="project" value="InterPro"/>
</dbReference>
<comment type="function">
    <text evidence="7 9 10">Necessary for efficient RNA polymerase transcription elongation past template-encoded arresting sites. The arresting sites in DNA have the property of trapping a certain fraction of elongating RNA polymerases that pass through, resulting in locked ternary complexes. Cleavage of the nascent transcript by cleavage factors such as GreA or GreB allows the resumption of elongation from the new 3'terminus. GreA releases sequences of 2 to 3 nucleotides.</text>
</comment>
<dbReference type="PROSITE" id="PS00830">
    <property type="entry name" value="GREAB_2"/>
    <property type="match status" value="1"/>
</dbReference>
<dbReference type="GO" id="GO:0032784">
    <property type="term" value="P:regulation of DNA-templated transcription elongation"/>
    <property type="evidence" value="ECO:0007669"/>
    <property type="project" value="UniProtKB-UniRule"/>
</dbReference>
<dbReference type="NCBIfam" id="NF001263">
    <property type="entry name" value="PRK00226.1-4"/>
    <property type="match status" value="1"/>
</dbReference>
<sequence length="166" mass="18763">MYDELTPTDIKKMEDEIEYRKLVVRPKALEDVKEARAHGDLSENFEYYAAKKYKNQNESRIRYLERMIKTAKVISENSAADEVGINNTVTVEFIDDGTEEDYKIVTTVRGNSLEGLISNESPLGKALLGKKVGDVVHVQVNANVGYDVEIKALKNTEDDGDKIRSF</sequence>
<dbReference type="RefSeq" id="WP_022153558.1">
    <property type="nucleotide sequence ID" value="NZ_DAWCKG010000124.1"/>
</dbReference>
<keyword evidence="6 9" id="KW-0804">Transcription</keyword>
<dbReference type="InterPro" id="IPR028624">
    <property type="entry name" value="Tscrpt_elong_fac_GreA/B"/>
</dbReference>
<protein>
    <recommendedName>
        <fullName evidence="2 9">Transcription elongation factor GreA</fullName>
    </recommendedName>
    <alternativeName>
        <fullName evidence="8 9">Transcript cleavage factor GreA</fullName>
    </alternativeName>
</protein>
<dbReference type="InterPro" id="IPR022691">
    <property type="entry name" value="Tscrpt_elong_fac_GreA/B_N"/>
</dbReference>
<dbReference type="SUPFAM" id="SSF46557">
    <property type="entry name" value="GreA transcript cleavage protein, N-terminal domain"/>
    <property type="match status" value="1"/>
</dbReference>
<dbReference type="InterPro" id="IPR001437">
    <property type="entry name" value="Tscrpt_elong_fac_GreA/B_C"/>
</dbReference>
<gene>
    <name evidence="9 13" type="primary">greA</name>
    <name evidence="13" type="ORF">FYJ59_00135</name>
</gene>
<dbReference type="Pfam" id="PF03449">
    <property type="entry name" value="GreA_GreB_N"/>
    <property type="match status" value="1"/>
</dbReference>
<feature type="domain" description="Transcription elongation factor GreA/GreB N-terminal" evidence="12">
    <location>
        <begin position="5"/>
        <end position="73"/>
    </location>
</feature>
<evidence type="ECO:0000259" key="12">
    <source>
        <dbReference type="Pfam" id="PF03449"/>
    </source>
</evidence>
<dbReference type="Gene3D" id="1.10.287.180">
    <property type="entry name" value="Transcription elongation factor, GreA/GreB, N-terminal domain"/>
    <property type="match status" value="1"/>
</dbReference>
<dbReference type="PANTHER" id="PTHR30437">
    <property type="entry name" value="TRANSCRIPTION ELONGATION FACTOR GREA"/>
    <property type="match status" value="1"/>
</dbReference>
<dbReference type="PANTHER" id="PTHR30437:SF4">
    <property type="entry name" value="TRANSCRIPTION ELONGATION FACTOR GREA"/>
    <property type="match status" value="1"/>
</dbReference>
<evidence type="ECO:0000256" key="6">
    <source>
        <dbReference type="ARBA" id="ARBA00023163"/>
    </source>
</evidence>
<evidence type="ECO:0000256" key="1">
    <source>
        <dbReference type="ARBA" id="ARBA00008213"/>
    </source>
</evidence>
<dbReference type="GO" id="GO:0003746">
    <property type="term" value="F:translation elongation factor activity"/>
    <property type="evidence" value="ECO:0007669"/>
    <property type="project" value="UniProtKB-KW"/>
</dbReference>
<dbReference type="EMBL" id="VUMU01000001">
    <property type="protein sequence ID" value="MST56672.1"/>
    <property type="molecule type" value="Genomic_DNA"/>
</dbReference>
<comment type="caution">
    <text evidence="13">The sequence shown here is derived from an EMBL/GenBank/DDBJ whole genome shotgun (WGS) entry which is preliminary data.</text>
</comment>
<dbReference type="PIRSF" id="PIRSF006092">
    <property type="entry name" value="GreA_GreB"/>
    <property type="match status" value="1"/>
</dbReference>
<evidence type="ECO:0000256" key="4">
    <source>
        <dbReference type="ARBA" id="ARBA00023054"/>
    </source>
</evidence>
<evidence type="ECO:0000256" key="9">
    <source>
        <dbReference type="HAMAP-Rule" id="MF_00105"/>
    </source>
</evidence>
<evidence type="ECO:0000313" key="13">
    <source>
        <dbReference type="EMBL" id="MST56672.1"/>
    </source>
</evidence>
<dbReference type="Pfam" id="PF01272">
    <property type="entry name" value="GreA_GreB"/>
    <property type="match status" value="1"/>
</dbReference>
<dbReference type="Gene3D" id="3.10.50.30">
    <property type="entry name" value="Transcription elongation factor, GreA/GreB, C-terminal domain"/>
    <property type="match status" value="1"/>
</dbReference>
<feature type="domain" description="Transcription elongation factor GreA/GreB C-terminal" evidence="11">
    <location>
        <begin position="80"/>
        <end position="153"/>
    </location>
</feature>
<evidence type="ECO:0000313" key="14">
    <source>
        <dbReference type="Proteomes" id="UP000476055"/>
    </source>
</evidence>
<evidence type="ECO:0000256" key="3">
    <source>
        <dbReference type="ARBA" id="ARBA00023015"/>
    </source>
</evidence>
<keyword evidence="14" id="KW-1185">Reference proteome</keyword>
<dbReference type="GO" id="GO:0003677">
    <property type="term" value="F:DNA binding"/>
    <property type="evidence" value="ECO:0007669"/>
    <property type="project" value="UniProtKB-UniRule"/>
</dbReference>
<reference evidence="13 14" key="1">
    <citation type="submission" date="2019-08" db="EMBL/GenBank/DDBJ databases">
        <title>In-depth cultivation of the pig gut microbiome towards novel bacterial diversity and tailored functional studies.</title>
        <authorList>
            <person name="Wylensek D."/>
            <person name="Hitch T.C.A."/>
            <person name="Clavel T."/>
        </authorList>
    </citation>
    <scope>NUCLEOTIDE SEQUENCE [LARGE SCALE GENOMIC DNA]</scope>
    <source>
        <strain evidence="13 14">WCA3-601-WT-6H</strain>
    </source>
</reference>
<evidence type="ECO:0000256" key="8">
    <source>
        <dbReference type="ARBA" id="ARBA00030776"/>
    </source>
</evidence>
<dbReference type="Proteomes" id="UP000476055">
    <property type="component" value="Unassembled WGS sequence"/>
</dbReference>
<dbReference type="FunFam" id="1.10.287.180:FF:000001">
    <property type="entry name" value="Transcription elongation factor GreA"/>
    <property type="match status" value="1"/>
</dbReference>
<evidence type="ECO:0000256" key="7">
    <source>
        <dbReference type="ARBA" id="ARBA00024916"/>
    </source>
</evidence>
<keyword evidence="3 9" id="KW-0805">Transcription regulation</keyword>
<keyword evidence="13" id="KW-0648">Protein biosynthesis</keyword>
<evidence type="ECO:0000256" key="5">
    <source>
        <dbReference type="ARBA" id="ARBA00023125"/>
    </source>
</evidence>
<dbReference type="InterPro" id="IPR023459">
    <property type="entry name" value="Tscrpt_elong_fac_GreA/B_fam"/>
</dbReference>
<comment type="similarity">
    <text evidence="1 9 10">Belongs to the GreA/GreB family.</text>
</comment>
<dbReference type="GO" id="GO:0006354">
    <property type="term" value="P:DNA-templated transcription elongation"/>
    <property type="evidence" value="ECO:0007669"/>
    <property type="project" value="TreeGrafter"/>
</dbReference>
<proteinExistence type="inferred from homology"/>
<dbReference type="InterPro" id="IPR036805">
    <property type="entry name" value="Tscrpt_elong_fac_GreA/B_N_sf"/>
</dbReference>
<keyword evidence="4" id="KW-0175">Coiled coil</keyword>
<dbReference type="NCBIfam" id="TIGR01462">
    <property type="entry name" value="greA"/>
    <property type="match status" value="1"/>
</dbReference>
<dbReference type="InterPro" id="IPR006359">
    <property type="entry name" value="Tscrpt_elong_fac_GreA"/>
</dbReference>
<evidence type="ECO:0000256" key="10">
    <source>
        <dbReference type="RuleBase" id="RU000556"/>
    </source>
</evidence>
<dbReference type="InterPro" id="IPR036953">
    <property type="entry name" value="GreA/GreB_C_sf"/>
</dbReference>
<dbReference type="SUPFAM" id="SSF54534">
    <property type="entry name" value="FKBP-like"/>
    <property type="match status" value="1"/>
</dbReference>
<dbReference type="AlphaFoldDB" id="A0A6L5YG92"/>
<evidence type="ECO:0000256" key="2">
    <source>
        <dbReference type="ARBA" id="ARBA00013729"/>
    </source>
</evidence>
<keyword evidence="5 9" id="KW-0238">DNA-binding</keyword>
<name>A0A6L5YG92_9FIRM</name>